<protein>
    <submittedName>
        <fullName evidence="1">Uncharacterized protein</fullName>
    </submittedName>
</protein>
<reference evidence="1 2" key="1">
    <citation type="submission" date="2016-11" db="EMBL/GenBank/DDBJ databases">
        <authorList>
            <person name="Jaros S."/>
            <person name="Januszkiewicz K."/>
            <person name="Wedrychowicz H."/>
        </authorList>
    </citation>
    <scope>NUCLEOTIDE SEQUENCE [LARGE SCALE GENOMIC DNA]</scope>
    <source>
        <strain evidence="1 2">DSM 44523</strain>
    </source>
</reference>
<organism evidence="1 2">
    <name type="scientific">Streptoalloteichus hindustanus</name>
    <dbReference type="NCBI Taxonomy" id="2017"/>
    <lineage>
        <taxon>Bacteria</taxon>
        <taxon>Bacillati</taxon>
        <taxon>Actinomycetota</taxon>
        <taxon>Actinomycetes</taxon>
        <taxon>Pseudonocardiales</taxon>
        <taxon>Pseudonocardiaceae</taxon>
        <taxon>Streptoalloteichus</taxon>
    </lineage>
</organism>
<sequence length="259" mass="28595">MENLSPEAPHLSIAVYPSIGEDQALREVYATLCEANEVLHSRISLVPVEARFESVSDLADSLHVIDVSGANVSRLFEEKEGEGFRAVRVQLLEKTLGVVVAELSRAEPGEIHPVSVALSADVLGFPEFLWEREGGYRAFLLGEWARKTLQSICDRLDPLYGHLGVEETLPSPSGFREVCDRVRGEFYLSKRLVGVRKDFLDALTLDYGSGLVSTWHKGFFICSWPPFGGLGLSDEEARSLEVKVTKFVAEMLGVGRLGQ</sequence>
<gene>
    <name evidence="1" type="ORF">SAMN05444320_103671</name>
</gene>
<evidence type="ECO:0000313" key="1">
    <source>
        <dbReference type="EMBL" id="SHF44466.1"/>
    </source>
</evidence>
<keyword evidence="2" id="KW-1185">Reference proteome</keyword>
<accession>A0A1M5BPX7</accession>
<dbReference type="AlphaFoldDB" id="A0A1M5BPX7"/>
<name>A0A1M5BPX7_STRHI</name>
<dbReference type="EMBL" id="FQVN01000003">
    <property type="protein sequence ID" value="SHF44466.1"/>
    <property type="molecule type" value="Genomic_DNA"/>
</dbReference>
<evidence type="ECO:0000313" key="2">
    <source>
        <dbReference type="Proteomes" id="UP000184501"/>
    </source>
</evidence>
<dbReference type="STRING" id="2017.SAMN05444320_103671"/>
<proteinExistence type="predicted"/>
<dbReference type="Proteomes" id="UP000184501">
    <property type="component" value="Unassembled WGS sequence"/>
</dbReference>